<accession>A0A844ZV41</accession>
<organism evidence="2 3">
    <name type="scientific">Aurantiacibacter arachoides</name>
    <dbReference type="NCBI Taxonomy" id="1850444"/>
    <lineage>
        <taxon>Bacteria</taxon>
        <taxon>Pseudomonadati</taxon>
        <taxon>Pseudomonadota</taxon>
        <taxon>Alphaproteobacteria</taxon>
        <taxon>Sphingomonadales</taxon>
        <taxon>Erythrobacteraceae</taxon>
        <taxon>Aurantiacibacter</taxon>
    </lineage>
</organism>
<evidence type="ECO:0000256" key="1">
    <source>
        <dbReference type="SAM" id="SignalP"/>
    </source>
</evidence>
<proteinExistence type="predicted"/>
<sequence>MKHPLLTFALPVAALALLGGCATPAYVSPVEVTRFVDQAGTSLGQGTIRVVAAPGLDSASVEYGIYADAVRAELQQLGYRVVTQEADQVAQVSLEQMVTAADGRRGTGVGVGGGASTGTYGSGVGVGVGVDLTRLLSGRPAERIERQMAVSIRSASGVRNLWEGRASMTASANSDYGASPAAAARMADALFSGFPGQSGETISVE</sequence>
<gene>
    <name evidence="2" type="ORF">GRI62_00990</name>
</gene>
<keyword evidence="1" id="KW-0732">Signal</keyword>
<reference evidence="2 3" key="1">
    <citation type="submission" date="2019-12" db="EMBL/GenBank/DDBJ databases">
        <title>Genomic-based taxomic classification of the family Erythrobacteraceae.</title>
        <authorList>
            <person name="Xu L."/>
        </authorList>
    </citation>
    <scope>NUCLEOTIDE SEQUENCE [LARGE SCALE GENOMIC DNA]</scope>
    <source>
        <strain evidence="2 3">RC4-10-4</strain>
    </source>
</reference>
<dbReference type="AlphaFoldDB" id="A0A844ZV41"/>
<evidence type="ECO:0000313" key="3">
    <source>
        <dbReference type="Proteomes" id="UP000460626"/>
    </source>
</evidence>
<dbReference type="PROSITE" id="PS51257">
    <property type="entry name" value="PROKAR_LIPOPROTEIN"/>
    <property type="match status" value="1"/>
</dbReference>
<protein>
    <submittedName>
        <fullName evidence="2">DUF4136 domain-containing protein</fullName>
    </submittedName>
</protein>
<dbReference type="EMBL" id="WTYH01000001">
    <property type="protein sequence ID" value="MXO92181.1"/>
    <property type="molecule type" value="Genomic_DNA"/>
</dbReference>
<keyword evidence="3" id="KW-1185">Reference proteome</keyword>
<dbReference type="RefSeq" id="WP_160731777.1">
    <property type="nucleotide sequence ID" value="NZ_BMJK01000001.1"/>
</dbReference>
<evidence type="ECO:0000313" key="2">
    <source>
        <dbReference type="EMBL" id="MXO92181.1"/>
    </source>
</evidence>
<dbReference type="Proteomes" id="UP000460626">
    <property type="component" value="Unassembled WGS sequence"/>
</dbReference>
<comment type="caution">
    <text evidence="2">The sequence shown here is derived from an EMBL/GenBank/DDBJ whole genome shotgun (WGS) entry which is preliminary data.</text>
</comment>
<dbReference type="OrthoDB" id="7428103at2"/>
<feature type="signal peptide" evidence="1">
    <location>
        <begin position="1"/>
        <end position="27"/>
    </location>
</feature>
<name>A0A844ZV41_9SPHN</name>
<feature type="chain" id="PRO_5032876425" evidence="1">
    <location>
        <begin position="28"/>
        <end position="205"/>
    </location>
</feature>